<evidence type="ECO:0000256" key="1">
    <source>
        <dbReference type="SAM" id="MobiDB-lite"/>
    </source>
</evidence>
<accession>A0A6G1L4S8</accession>
<proteinExistence type="predicted"/>
<feature type="compositionally biased region" description="Basic and acidic residues" evidence="1">
    <location>
        <begin position="1"/>
        <end position="14"/>
    </location>
</feature>
<dbReference type="EMBL" id="ML995852">
    <property type="protein sequence ID" value="KAF2767700.1"/>
    <property type="molecule type" value="Genomic_DNA"/>
</dbReference>
<reference evidence="2" key="1">
    <citation type="journal article" date="2020" name="Stud. Mycol.">
        <title>101 Dothideomycetes genomes: a test case for predicting lifestyles and emergence of pathogens.</title>
        <authorList>
            <person name="Haridas S."/>
            <person name="Albert R."/>
            <person name="Binder M."/>
            <person name="Bloem J."/>
            <person name="Labutti K."/>
            <person name="Salamov A."/>
            <person name="Andreopoulos B."/>
            <person name="Baker S."/>
            <person name="Barry K."/>
            <person name="Bills G."/>
            <person name="Bluhm B."/>
            <person name="Cannon C."/>
            <person name="Castanera R."/>
            <person name="Culley D."/>
            <person name="Daum C."/>
            <person name="Ezra D."/>
            <person name="Gonzalez J."/>
            <person name="Henrissat B."/>
            <person name="Kuo A."/>
            <person name="Liang C."/>
            <person name="Lipzen A."/>
            <person name="Lutzoni F."/>
            <person name="Magnuson J."/>
            <person name="Mondo S."/>
            <person name="Nolan M."/>
            <person name="Ohm R."/>
            <person name="Pangilinan J."/>
            <person name="Park H.-J."/>
            <person name="Ramirez L."/>
            <person name="Alfaro M."/>
            <person name="Sun H."/>
            <person name="Tritt A."/>
            <person name="Yoshinaga Y."/>
            <person name="Zwiers L.-H."/>
            <person name="Turgeon B."/>
            <person name="Goodwin S."/>
            <person name="Spatafora J."/>
            <person name="Crous P."/>
            <person name="Grigoriev I."/>
        </authorList>
    </citation>
    <scope>NUCLEOTIDE SEQUENCE</scope>
    <source>
        <strain evidence="2">CBS 116005</strain>
    </source>
</reference>
<evidence type="ECO:0000313" key="3">
    <source>
        <dbReference type="Proteomes" id="UP000799436"/>
    </source>
</evidence>
<dbReference type="Proteomes" id="UP000799436">
    <property type="component" value="Unassembled WGS sequence"/>
</dbReference>
<protein>
    <submittedName>
        <fullName evidence="2">Uncharacterized protein</fullName>
    </submittedName>
</protein>
<gene>
    <name evidence="2" type="ORF">EJ03DRAFT_141506</name>
</gene>
<feature type="region of interest" description="Disordered" evidence="1">
    <location>
        <begin position="1"/>
        <end position="22"/>
    </location>
</feature>
<name>A0A6G1L4S8_9PEZI</name>
<organism evidence="2 3">
    <name type="scientific">Teratosphaeria nubilosa</name>
    <dbReference type="NCBI Taxonomy" id="161662"/>
    <lineage>
        <taxon>Eukaryota</taxon>
        <taxon>Fungi</taxon>
        <taxon>Dikarya</taxon>
        <taxon>Ascomycota</taxon>
        <taxon>Pezizomycotina</taxon>
        <taxon>Dothideomycetes</taxon>
        <taxon>Dothideomycetidae</taxon>
        <taxon>Mycosphaerellales</taxon>
        <taxon>Teratosphaeriaceae</taxon>
        <taxon>Teratosphaeria</taxon>
    </lineage>
</organism>
<keyword evidence="3" id="KW-1185">Reference proteome</keyword>
<sequence length="162" mass="18468">MFWTEHRKPDDRDIGTQSNSVSVGRSFRRHLLPSGFLGHHMKSISHSSNPRTERPTLEKHGFCCNIRNLSTYVVVSSSEPHSSLASTPQRLLLSCLPWLFDDFSTDCGVQPGFTSRREIMRMHRALGCHERSGSWWPCTRPAPNGTNWKLNADRPRPARNAQ</sequence>
<dbReference type="AlphaFoldDB" id="A0A6G1L4S8"/>
<evidence type="ECO:0000313" key="2">
    <source>
        <dbReference type="EMBL" id="KAF2767700.1"/>
    </source>
</evidence>